<evidence type="ECO:0000313" key="2">
    <source>
        <dbReference type="EMBL" id="CEO97428.1"/>
    </source>
</evidence>
<accession>A0A0G4IPY8</accession>
<keyword evidence="3" id="KW-0496">Mitochondrion</keyword>
<name>A0A0G4IPY8_PLABS</name>
<dbReference type="Proteomes" id="UP000039324">
    <property type="component" value="Unassembled WGS sequence"/>
</dbReference>
<dbReference type="InterPro" id="IPR038801">
    <property type="entry name" value="TAF1C"/>
</dbReference>
<proteinExistence type="predicted"/>
<dbReference type="OrthoDB" id="2382881at2759"/>
<dbReference type="EMBL" id="CDSF01000079">
    <property type="protein sequence ID" value="CEO97428.1"/>
    <property type="molecule type" value="Genomic_DNA"/>
</dbReference>
<dbReference type="GO" id="GO:0001650">
    <property type="term" value="C:fibrillar center"/>
    <property type="evidence" value="ECO:0007669"/>
    <property type="project" value="TreeGrafter"/>
</dbReference>
<geneLocation type="mitochondrion" evidence="3"/>
<protein>
    <submittedName>
        <fullName evidence="2">Uncharacterized protein</fullName>
    </submittedName>
</protein>
<sequence>MRCTALDASLGTPYLPPFTDADFGVGAGLAMPFDNGRTVNDDDGRCMVAVGGSYTLVQNEEIDHRVQSERMRWSGASAKSIMTASTDWLRIMLPFHGVPRPLLDGLLREDMELWRMERFHYLRGNSVRLFHSHDHADGLLFATGPMMNCVSAGILSSAQTRSSSSSSSSRLGSGHPRFMTVQDSVDLSSTVIHLSPVPLQSESALRSDQLVVASMSTPQVHLLRLSNVGVGSFHIDDLQTIPLGQARPFPSFANNVIQHECAILAEDGRMVLWDASAMQTSAVFTVEDGPPWLRGAYAAHPRVVLVASQRAVRRIDVRDRMQQTAREVVSGFTPDGPAVITAFDRCPADAFRFALVDWSRVALYDERYTSRPLLQWLHHRNDQRHDQVIVHEFDSEQQAIVTYSSESSAVDVYRFASDGRVSLGNCQALDTVAGGVDLCGLAISSDLHRHQGPGCDIIRLTGRGTLIGRQYRVEQDTNSERDPCPRDVHEEPCPELLRSTLVPFDTIDMELTYNDIIQDDGPALQVHSLESSLYAILEDLVDFLRHPRPLPEVIDFIVAKHPSLNRLASRTFFDGFSAFAAGNGIRIRTQVLHDTVQCTAVGPTPDLPPGSSVCTCSVSDIEDGTWRPRPSCRSLQACTALCSVVVDASASIHEALQAELFATWAHARMSGAAASSASSRVDLSLDINALIGIMSQDVEEQQPSAPHAPRNNPSEDPPHEMFEKLTQTWQGMAANLRDDRPP</sequence>
<gene>
    <name evidence="2" type="ORF">PBRA_000773</name>
    <name evidence="3" type="ORF">PLBR_LOCUS4955</name>
</gene>
<dbReference type="AlphaFoldDB" id="A0A0G4IPY8"/>
<evidence type="ECO:0000256" key="1">
    <source>
        <dbReference type="SAM" id="MobiDB-lite"/>
    </source>
</evidence>
<dbReference type="EMBL" id="OVEO01000008">
    <property type="protein sequence ID" value="SPQ97740.1"/>
    <property type="molecule type" value="Genomic_DNA"/>
</dbReference>
<organism evidence="2 4">
    <name type="scientific">Plasmodiophora brassicae</name>
    <name type="common">Clubroot disease agent</name>
    <dbReference type="NCBI Taxonomy" id="37360"/>
    <lineage>
        <taxon>Eukaryota</taxon>
        <taxon>Sar</taxon>
        <taxon>Rhizaria</taxon>
        <taxon>Endomyxa</taxon>
        <taxon>Phytomyxea</taxon>
        <taxon>Plasmodiophorida</taxon>
        <taxon>Plasmodiophoridae</taxon>
        <taxon>Plasmodiophora</taxon>
    </lineage>
</organism>
<evidence type="ECO:0000313" key="5">
    <source>
        <dbReference type="Proteomes" id="UP000290189"/>
    </source>
</evidence>
<keyword evidence="4" id="KW-1185">Reference proteome</keyword>
<feature type="region of interest" description="Disordered" evidence="1">
    <location>
        <begin position="698"/>
        <end position="742"/>
    </location>
</feature>
<dbReference type="PANTHER" id="PTHR15319:SF1">
    <property type="entry name" value="TATA BOX-BINDING PROTEIN-ASSOCIATED FACTOR RNA POLYMERASE I SUBUNIT C"/>
    <property type="match status" value="1"/>
</dbReference>
<reference evidence="2 4" key="1">
    <citation type="submission" date="2015-02" db="EMBL/GenBank/DDBJ databases">
        <authorList>
            <person name="Chooi Y.-H."/>
        </authorList>
    </citation>
    <scope>NUCLEOTIDE SEQUENCE [LARGE SCALE GENOMIC DNA]</scope>
    <source>
        <strain evidence="2">E3</strain>
    </source>
</reference>
<dbReference type="PANTHER" id="PTHR15319">
    <property type="entry name" value="TATA BOX-BINDING PROTEIN ASSOCIATED FACTOR RNA POLYMERASE I SUBUNIT C"/>
    <property type="match status" value="1"/>
</dbReference>
<dbReference type="SUPFAM" id="SSF50978">
    <property type="entry name" value="WD40 repeat-like"/>
    <property type="match status" value="1"/>
</dbReference>
<evidence type="ECO:0000313" key="4">
    <source>
        <dbReference type="Proteomes" id="UP000039324"/>
    </source>
</evidence>
<evidence type="ECO:0000313" key="3">
    <source>
        <dbReference type="EMBL" id="SPQ97740.1"/>
    </source>
</evidence>
<reference evidence="3 5" key="2">
    <citation type="submission" date="2018-03" db="EMBL/GenBank/DDBJ databases">
        <authorList>
            <person name="Fogelqvist J."/>
        </authorList>
    </citation>
    <scope>NUCLEOTIDE SEQUENCE [LARGE SCALE GENOMIC DNA]</scope>
</reference>
<dbReference type="Proteomes" id="UP000290189">
    <property type="component" value="Unassembled WGS sequence"/>
</dbReference>
<dbReference type="InterPro" id="IPR036322">
    <property type="entry name" value="WD40_repeat_dom_sf"/>
</dbReference>
<dbReference type="GO" id="GO:0001164">
    <property type="term" value="F:RNA polymerase I core promoter sequence-specific DNA binding"/>
    <property type="evidence" value="ECO:0007669"/>
    <property type="project" value="TreeGrafter"/>
</dbReference>